<evidence type="ECO:0000259" key="1">
    <source>
        <dbReference type="Pfam" id="PF13173"/>
    </source>
</evidence>
<dbReference type="SUPFAM" id="SSF52540">
    <property type="entry name" value="P-loop containing nucleoside triphosphate hydrolases"/>
    <property type="match status" value="1"/>
</dbReference>
<accession>A0A1F8CKU5</accession>
<organism evidence="3 4">
    <name type="scientific">Candidatus Woesebacteria bacterium RIFOXYA1_FULL_43_9</name>
    <dbReference type="NCBI Taxonomy" id="1802534"/>
    <lineage>
        <taxon>Bacteria</taxon>
        <taxon>Candidatus Woeseibacteriota</taxon>
    </lineage>
</organism>
<dbReference type="Proteomes" id="UP000179241">
    <property type="component" value="Unassembled WGS sequence"/>
</dbReference>
<feature type="domain" description="DUF4143" evidence="2">
    <location>
        <begin position="214"/>
        <end position="352"/>
    </location>
</feature>
<dbReference type="Gene3D" id="3.40.50.300">
    <property type="entry name" value="P-loop containing nucleotide triphosphate hydrolases"/>
    <property type="match status" value="1"/>
</dbReference>
<dbReference type="PANTHER" id="PTHR33295">
    <property type="entry name" value="ATPASE"/>
    <property type="match status" value="1"/>
</dbReference>
<evidence type="ECO:0000313" key="4">
    <source>
        <dbReference type="Proteomes" id="UP000179241"/>
    </source>
</evidence>
<dbReference type="InterPro" id="IPR041682">
    <property type="entry name" value="AAA_14"/>
</dbReference>
<feature type="domain" description="AAA" evidence="1">
    <location>
        <begin position="18"/>
        <end position="148"/>
    </location>
</feature>
<dbReference type="InterPro" id="IPR025420">
    <property type="entry name" value="DUF4143"/>
</dbReference>
<dbReference type="Pfam" id="PF13635">
    <property type="entry name" value="DUF4143"/>
    <property type="match status" value="1"/>
</dbReference>
<sequence>MVYQRQIYPRLEAELKTREILVLTGMRRVGKTTAINYLYDLVETDNKAIFDLENPLHRKIFEEEDYDAVWSNLRQSGISNTSKAYIFIDEVQNLPDISRVVKYLYDHWDVKFVLTGSSSYYLRNLFPESLAGRKVVFELFPLNFAEFLVFKGLRREGDVTFEAKAKNKNRIVHEKLVPSYDEFMEFGGFPSVVLEENHERKRVLLSEIFTSYFEKDAKNLADFEDMAKLRDLILLLIPRVGCRVEIAKLAATLDTTRQTVYGYLAFLEGTYFISLLPKYSGSVDIQAAGKKKLFLCDSGIANVLGKLSEGQLFEQSVFQNLKADHALTYYNKEGSGEIDFVVDSTTGLEVKVSASRWDVSQLQRRSRVLKLKESYLVSHDYSEYPETVLATSL</sequence>
<protein>
    <recommendedName>
        <fullName evidence="5">ATPase</fullName>
    </recommendedName>
</protein>
<evidence type="ECO:0000313" key="3">
    <source>
        <dbReference type="EMBL" id="OGM76368.1"/>
    </source>
</evidence>
<comment type="caution">
    <text evidence="3">The sequence shown here is derived from an EMBL/GenBank/DDBJ whole genome shotgun (WGS) entry which is preliminary data.</text>
</comment>
<gene>
    <name evidence="3" type="ORF">A2188_00085</name>
</gene>
<dbReference type="PANTHER" id="PTHR33295:SF18">
    <property type="entry name" value="AAA+ ATPASE DOMAIN-CONTAINING PROTEIN"/>
    <property type="match status" value="1"/>
</dbReference>
<name>A0A1F8CKU5_9BACT</name>
<reference evidence="3 4" key="1">
    <citation type="journal article" date="2016" name="Nat. Commun.">
        <title>Thousands of microbial genomes shed light on interconnected biogeochemical processes in an aquifer system.</title>
        <authorList>
            <person name="Anantharaman K."/>
            <person name="Brown C.T."/>
            <person name="Hug L.A."/>
            <person name="Sharon I."/>
            <person name="Castelle C.J."/>
            <person name="Probst A.J."/>
            <person name="Thomas B.C."/>
            <person name="Singh A."/>
            <person name="Wilkins M.J."/>
            <person name="Karaoz U."/>
            <person name="Brodie E.L."/>
            <person name="Williams K.H."/>
            <person name="Hubbard S.S."/>
            <person name="Banfield J.F."/>
        </authorList>
    </citation>
    <scope>NUCLEOTIDE SEQUENCE [LARGE SCALE GENOMIC DNA]</scope>
</reference>
<dbReference type="EMBL" id="MGHU01000056">
    <property type="protein sequence ID" value="OGM76368.1"/>
    <property type="molecule type" value="Genomic_DNA"/>
</dbReference>
<dbReference type="AlphaFoldDB" id="A0A1F8CKU5"/>
<dbReference type="InterPro" id="IPR027417">
    <property type="entry name" value="P-loop_NTPase"/>
</dbReference>
<proteinExistence type="predicted"/>
<dbReference type="Pfam" id="PF13173">
    <property type="entry name" value="AAA_14"/>
    <property type="match status" value="1"/>
</dbReference>
<evidence type="ECO:0008006" key="5">
    <source>
        <dbReference type="Google" id="ProtNLM"/>
    </source>
</evidence>
<evidence type="ECO:0000259" key="2">
    <source>
        <dbReference type="Pfam" id="PF13635"/>
    </source>
</evidence>